<keyword evidence="2" id="KW-1185">Reference proteome</keyword>
<evidence type="ECO:0000313" key="1">
    <source>
        <dbReference type="EMBL" id="GCC18712.1"/>
    </source>
</evidence>
<reference evidence="1 2" key="1">
    <citation type="journal article" date="2018" name="Nat. Ecol. Evol.">
        <title>Shark genomes provide insights into elasmobranch evolution and the origin of vertebrates.</title>
        <authorList>
            <person name="Hara Y"/>
            <person name="Yamaguchi K"/>
            <person name="Onimaru K"/>
            <person name="Kadota M"/>
            <person name="Koyanagi M"/>
            <person name="Keeley SD"/>
            <person name="Tatsumi K"/>
            <person name="Tanaka K"/>
            <person name="Motone F"/>
            <person name="Kageyama Y"/>
            <person name="Nozu R"/>
            <person name="Adachi N"/>
            <person name="Nishimura O"/>
            <person name="Nakagawa R"/>
            <person name="Tanegashima C"/>
            <person name="Kiyatake I"/>
            <person name="Matsumoto R"/>
            <person name="Murakumo K"/>
            <person name="Nishida K"/>
            <person name="Terakita A"/>
            <person name="Kuratani S"/>
            <person name="Sato K"/>
            <person name="Hyodo S Kuraku.S."/>
        </authorList>
    </citation>
    <scope>NUCLEOTIDE SEQUENCE [LARGE SCALE GENOMIC DNA]</scope>
</reference>
<comment type="caution">
    <text evidence="1">The sequence shown here is derived from an EMBL/GenBank/DDBJ whole genome shotgun (WGS) entry which is preliminary data.</text>
</comment>
<gene>
    <name evidence="1" type="ORF">chiPu_0020870</name>
</gene>
<proteinExistence type="predicted"/>
<protein>
    <submittedName>
        <fullName evidence="1">Uncharacterized protein</fullName>
    </submittedName>
</protein>
<accession>A0A401RKN9</accession>
<evidence type="ECO:0000313" key="2">
    <source>
        <dbReference type="Proteomes" id="UP000287033"/>
    </source>
</evidence>
<name>A0A401RKN9_CHIPU</name>
<dbReference type="Proteomes" id="UP000287033">
    <property type="component" value="Unassembled WGS sequence"/>
</dbReference>
<sequence>MPWSCLLNLKSPSQDRQDSFQGWGMKGRSHVGMASVYIVALKVRNMSSRELQDVHAVPGFLVGLVFQAAEPSFKKDCGNT</sequence>
<dbReference type="EMBL" id="BEZZ01003037">
    <property type="protein sequence ID" value="GCC18712.1"/>
    <property type="molecule type" value="Genomic_DNA"/>
</dbReference>
<dbReference type="AlphaFoldDB" id="A0A401RKN9"/>
<organism evidence="1 2">
    <name type="scientific">Chiloscyllium punctatum</name>
    <name type="common">Brownbanded bambooshark</name>
    <name type="synonym">Hemiscyllium punctatum</name>
    <dbReference type="NCBI Taxonomy" id="137246"/>
    <lineage>
        <taxon>Eukaryota</taxon>
        <taxon>Metazoa</taxon>
        <taxon>Chordata</taxon>
        <taxon>Craniata</taxon>
        <taxon>Vertebrata</taxon>
        <taxon>Chondrichthyes</taxon>
        <taxon>Elasmobranchii</taxon>
        <taxon>Galeomorphii</taxon>
        <taxon>Galeoidea</taxon>
        <taxon>Orectolobiformes</taxon>
        <taxon>Hemiscylliidae</taxon>
        <taxon>Chiloscyllium</taxon>
    </lineage>
</organism>